<comment type="caution">
    <text evidence="2">The sequence shown here is derived from an EMBL/GenBank/DDBJ whole genome shotgun (WGS) entry which is preliminary data.</text>
</comment>
<dbReference type="InterPro" id="IPR011051">
    <property type="entry name" value="RmlC_Cupin_sf"/>
</dbReference>
<sequence length="242" mass="25332">MTAHHPAAAMALLPNHHPSDALLVAYGAGSLGEGLSLAVAVHLAHCPDCRATLAEVEALGGALLEDLPPAPLESLSLAATLDRLDREEAPANPCKALRLKPLWSKPKAASAPQPATGLPRPLRAYVPSLDSLSWQRLAPGVRRVELLPRTASGGAAQLLRIAPGTALPHHGHGGLELTVVLSGHFADELGRYGPGDLAEVDGDTNHQPIADSHRDCICLIATEAPLRFTGLMGRLMQPFIGL</sequence>
<protein>
    <submittedName>
        <fullName evidence="2">Transcriptional regulator</fullName>
    </submittedName>
</protein>
<name>A0A2B8BKB5_9PROT</name>
<organism evidence="2 3">
    <name type="scientific">Azospirillum palustre</name>
    <dbReference type="NCBI Taxonomy" id="2044885"/>
    <lineage>
        <taxon>Bacteria</taxon>
        <taxon>Pseudomonadati</taxon>
        <taxon>Pseudomonadota</taxon>
        <taxon>Alphaproteobacteria</taxon>
        <taxon>Rhodospirillales</taxon>
        <taxon>Azospirillaceae</taxon>
        <taxon>Azospirillum</taxon>
    </lineage>
</organism>
<keyword evidence="3" id="KW-1185">Reference proteome</keyword>
<dbReference type="EMBL" id="PDKW01000039">
    <property type="protein sequence ID" value="PGH57988.1"/>
    <property type="molecule type" value="Genomic_DNA"/>
</dbReference>
<dbReference type="CDD" id="cd20301">
    <property type="entry name" value="cupin_ChrR"/>
    <property type="match status" value="1"/>
</dbReference>
<gene>
    <name evidence="2" type="ORF">CRT60_08495</name>
</gene>
<dbReference type="RefSeq" id="WP_098735973.1">
    <property type="nucleotide sequence ID" value="NZ_PDKW01000039.1"/>
</dbReference>
<dbReference type="Pfam" id="PF12973">
    <property type="entry name" value="Cupin_7"/>
    <property type="match status" value="1"/>
</dbReference>
<feature type="domain" description="ChrR-like cupin" evidence="1">
    <location>
        <begin position="129"/>
        <end position="222"/>
    </location>
</feature>
<dbReference type="Gene3D" id="1.10.10.1320">
    <property type="entry name" value="Anti-sigma factor, zinc-finger domain"/>
    <property type="match status" value="1"/>
</dbReference>
<dbReference type="Gene3D" id="2.60.120.10">
    <property type="entry name" value="Jelly Rolls"/>
    <property type="match status" value="1"/>
</dbReference>
<evidence type="ECO:0000259" key="1">
    <source>
        <dbReference type="Pfam" id="PF12973"/>
    </source>
</evidence>
<evidence type="ECO:0000313" key="2">
    <source>
        <dbReference type="EMBL" id="PGH57988.1"/>
    </source>
</evidence>
<dbReference type="NCBIfam" id="TIGR02451">
    <property type="entry name" value="anti_sig_ChrR"/>
    <property type="match status" value="1"/>
</dbReference>
<dbReference type="InterPro" id="IPR041916">
    <property type="entry name" value="Anti_sigma_zinc_sf"/>
</dbReference>
<dbReference type="InterPro" id="IPR012807">
    <property type="entry name" value="Anti-sigma_ChrR"/>
</dbReference>
<proteinExistence type="predicted"/>
<dbReference type="InterPro" id="IPR025979">
    <property type="entry name" value="ChrR-like_cupin_dom"/>
</dbReference>
<dbReference type="OrthoDB" id="2988517at2"/>
<evidence type="ECO:0000313" key="3">
    <source>
        <dbReference type="Proteomes" id="UP000225379"/>
    </source>
</evidence>
<dbReference type="Proteomes" id="UP000225379">
    <property type="component" value="Unassembled WGS sequence"/>
</dbReference>
<dbReference type="AlphaFoldDB" id="A0A2B8BKB5"/>
<reference evidence="3" key="1">
    <citation type="submission" date="2017-10" db="EMBL/GenBank/DDBJ databases">
        <authorList>
            <person name="Kravchenko I.K."/>
            <person name="Grouzdev D.S."/>
        </authorList>
    </citation>
    <scope>NUCLEOTIDE SEQUENCE [LARGE SCALE GENOMIC DNA]</scope>
    <source>
        <strain evidence="3">B2</strain>
    </source>
</reference>
<accession>A0A2B8BKB5</accession>
<dbReference type="SUPFAM" id="SSF51182">
    <property type="entry name" value="RmlC-like cupins"/>
    <property type="match status" value="1"/>
</dbReference>
<dbReference type="InterPro" id="IPR014710">
    <property type="entry name" value="RmlC-like_jellyroll"/>
</dbReference>